<feature type="transmembrane region" description="Helical" evidence="6">
    <location>
        <begin position="43"/>
        <end position="65"/>
    </location>
</feature>
<evidence type="ECO:0000313" key="9">
    <source>
        <dbReference type="Ensembl" id="ENSLACP00000021213.1"/>
    </source>
</evidence>
<comment type="caution">
    <text evidence="5">Lacks conserved residue(s) required for the propagation of feature annotation.</text>
</comment>
<evidence type="ECO:0000313" key="10">
    <source>
        <dbReference type="Proteomes" id="UP000008672"/>
    </source>
</evidence>
<evidence type="ECO:0000256" key="1">
    <source>
        <dbReference type="ARBA" id="ARBA00022670"/>
    </source>
</evidence>
<dbReference type="OMA" id="YYFFCTK"/>
<dbReference type="Gene3D" id="4.10.400.10">
    <property type="entry name" value="Low-density Lipoprotein Receptor"/>
    <property type="match status" value="1"/>
</dbReference>
<dbReference type="CDD" id="cd00190">
    <property type="entry name" value="Tryp_SPc"/>
    <property type="match status" value="1"/>
</dbReference>
<dbReference type="GeneTree" id="ENSGT00940000155207"/>
<dbReference type="GO" id="GO:0016020">
    <property type="term" value="C:membrane"/>
    <property type="evidence" value="ECO:0007669"/>
    <property type="project" value="InterPro"/>
</dbReference>
<dbReference type="SMART" id="SM00020">
    <property type="entry name" value="Tryp_SPc"/>
    <property type="match status" value="1"/>
</dbReference>
<dbReference type="GO" id="GO:0006508">
    <property type="term" value="P:proteolysis"/>
    <property type="evidence" value="ECO:0007669"/>
    <property type="project" value="UniProtKB-KW"/>
</dbReference>
<keyword evidence="6" id="KW-0812">Transmembrane</keyword>
<dbReference type="Pfam" id="PF15494">
    <property type="entry name" value="SRCR_2"/>
    <property type="match status" value="1"/>
</dbReference>
<evidence type="ECO:0000256" key="4">
    <source>
        <dbReference type="ARBA" id="ARBA00023157"/>
    </source>
</evidence>
<dbReference type="Proteomes" id="UP000008672">
    <property type="component" value="Unassembled WGS sequence"/>
</dbReference>
<feature type="domain" description="Peptidase S1" evidence="7">
    <location>
        <begin position="217"/>
        <end position="451"/>
    </location>
</feature>
<keyword evidence="2" id="KW-0378">Hydrolase</keyword>
<dbReference type="InterPro" id="IPR036055">
    <property type="entry name" value="LDL_receptor-like_sf"/>
</dbReference>
<evidence type="ECO:0000256" key="3">
    <source>
        <dbReference type="ARBA" id="ARBA00022825"/>
    </source>
</evidence>
<dbReference type="InterPro" id="IPR036772">
    <property type="entry name" value="SRCR-like_dom_sf"/>
</dbReference>
<keyword evidence="10" id="KW-1185">Reference proteome</keyword>
<reference evidence="9" key="2">
    <citation type="submission" date="2025-08" db="UniProtKB">
        <authorList>
            <consortium name="Ensembl"/>
        </authorList>
    </citation>
    <scope>IDENTIFICATION</scope>
</reference>
<dbReference type="AlphaFoldDB" id="H3BH42"/>
<dbReference type="EMBL" id="AFYH01007168">
    <property type="status" value="NOT_ANNOTATED_CDS"/>
    <property type="molecule type" value="Genomic_DNA"/>
</dbReference>
<name>H3BH42_LATCH</name>
<dbReference type="STRING" id="7897.ENSLACP00000021213"/>
<dbReference type="FunFam" id="2.40.10.10:FF:000003">
    <property type="entry name" value="Transmembrane serine protease 3"/>
    <property type="match status" value="1"/>
</dbReference>
<keyword evidence="3" id="KW-0720">Serine protease</keyword>
<organism evidence="9 10">
    <name type="scientific">Latimeria chalumnae</name>
    <name type="common">Coelacanth</name>
    <dbReference type="NCBI Taxonomy" id="7897"/>
    <lineage>
        <taxon>Eukaryota</taxon>
        <taxon>Metazoa</taxon>
        <taxon>Chordata</taxon>
        <taxon>Craniata</taxon>
        <taxon>Vertebrata</taxon>
        <taxon>Euteleostomi</taxon>
        <taxon>Coelacanthiformes</taxon>
        <taxon>Coelacanthidae</taxon>
        <taxon>Latimeria</taxon>
    </lineage>
</organism>
<dbReference type="PROSITE" id="PS00134">
    <property type="entry name" value="TRYPSIN_HIS"/>
    <property type="match status" value="1"/>
</dbReference>
<dbReference type="GO" id="GO:0004252">
    <property type="term" value="F:serine-type endopeptidase activity"/>
    <property type="evidence" value="ECO:0007669"/>
    <property type="project" value="InterPro"/>
</dbReference>
<keyword evidence="1" id="KW-0645">Protease</keyword>
<dbReference type="InParanoid" id="H3BH42"/>
<keyword evidence="6" id="KW-0472">Membrane</keyword>
<dbReference type="FunCoup" id="H3BH42">
    <property type="interactions" value="226"/>
</dbReference>
<dbReference type="Pfam" id="PF00057">
    <property type="entry name" value="Ldl_recept_a"/>
    <property type="match status" value="1"/>
</dbReference>
<dbReference type="InterPro" id="IPR043504">
    <property type="entry name" value="Peptidase_S1_PA_chymotrypsin"/>
</dbReference>
<dbReference type="InterPro" id="IPR002172">
    <property type="entry name" value="LDrepeatLR_classA_rpt"/>
</dbReference>
<dbReference type="PANTHER" id="PTHR24252">
    <property type="entry name" value="ACROSIN-RELATED"/>
    <property type="match status" value="1"/>
</dbReference>
<evidence type="ECO:0000256" key="5">
    <source>
        <dbReference type="PROSITE-ProRule" id="PRU00196"/>
    </source>
</evidence>
<keyword evidence="4" id="KW-1015">Disulfide bond</keyword>
<dbReference type="InterPro" id="IPR009003">
    <property type="entry name" value="Peptidase_S1_PA"/>
</dbReference>
<dbReference type="Ensembl" id="ENSLACT00000021353.1">
    <property type="protein sequence ID" value="ENSLACP00000021213.1"/>
    <property type="gene ID" value="ENSLACG00000018636.2"/>
</dbReference>
<protein>
    <recommendedName>
        <fullName evidence="11">Transmembrane serine protease 4</fullName>
    </recommendedName>
</protein>
<dbReference type="Gene3D" id="2.40.10.10">
    <property type="entry name" value="Trypsin-like serine proteases"/>
    <property type="match status" value="2"/>
</dbReference>
<evidence type="ECO:0000256" key="6">
    <source>
        <dbReference type="SAM" id="Phobius"/>
    </source>
</evidence>
<reference evidence="9" key="3">
    <citation type="submission" date="2025-09" db="UniProtKB">
        <authorList>
            <consortium name="Ensembl"/>
        </authorList>
    </citation>
    <scope>IDENTIFICATION</scope>
</reference>
<evidence type="ECO:0008006" key="11">
    <source>
        <dbReference type="Google" id="ProtNLM"/>
    </source>
</evidence>
<dbReference type="InterPro" id="IPR001190">
    <property type="entry name" value="SRCR"/>
</dbReference>
<dbReference type="PROSITE" id="PS50240">
    <property type="entry name" value="TRYPSIN_DOM"/>
    <property type="match status" value="1"/>
</dbReference>
<proteinExistence type="predicted"/>
<evidence type="ECO:0000256" key="2">
    <source>
        <dbReference type="ARBA" id="ARBA00022801"/>
    </source>
</evidence>
<dbReference type="SUPFAM" id="SSF57424">
    <property type="entry name" value="LDL receptor-like module"/>
    <property type="match status" value="1"/>
</dbReference>
<feature type="domain" description="SRCR" evidence="8">
    <location>
        <begin position="121"/>
        <end position="209"/>
    </location>
</feature>
<dbReference type="PROSITE" id="PS50287">
    <property type="entry name" value="SRCR_2"/>
    <property type="match status" value="1"/>
</dbReference>
<accession>H3BH42</accession>
<keyword evidence="6" id="KW-1133">Transmembrane helix</keyword>
<gene>
    <name evidence="9" type="primary">TMPRSS4A</name>
</gene>
<dbReference type="Bgee" id="ENSLACG00000018636">
    <property type="expression patterns" value="Expressed in pectoral fin"/>
</dbReference>
<dbReference type="eggNOG" id="KOG3627">
    <property type="taxonomic scope" value="Eukaryota"/>
</dbReference>
<evidence type="ECO:0000259" key="8">
    <source>
        <dbReference type="PROSITE" id="PS50287"/>
    </source>
</evidence>
<dbReference type="PANTHER" id="PTHR24252:SF17">
    <property type="entry name" value="SUPPRESSOR OF TUMORIGENICITY 14 PROTEIN HOMOLOG-RELATED"/>
    <property type="match status" value="1"/>
</dbReference>
<dbReference type="InterPro" id="IPR001314">
    <property type="entry name" value="Peptidase_S1A"/>
</dbReference>
<dbReference type="InterPro" id="IPR001254">
    <property type="entry name" value="Trypsin_dom"/>
</dbReference>
<dbReference type="PRINTS" id="PR00722">
    <property type="entry name" value="CHYMOTRYPSIN"/>
</dbReference>
<dbReference type="CDD" id="cd00112">
    <property type="entry name" value="LDLa"/>
    <property type="match status" value="1"/>
</dbReference>
<dbReference type="Gene3D" id="3.10.250.10">
    <property type="entry name" value="SRCR-like domain"/>
    <property type="match status" value="1"/>
</dbReference>
<dbReference type="Pfam" id="PF00089">
    <property type="entry name" value="Trypsin"/>
    <property type="match status" value="1"/>
</dbReference>
<dbReference type="SUPFAM" id="SSF56487">
    <property type="entry name" value="SRCR-like"/>
    <property type="match status" value="1"/>
</dbReference>
<reference evidence="10" key="1">
    <citation type="submission" date="2011-08" db="EMBL/GenBank/DDBJ databases">
        <title>The draft genome of Latimeria chalumnae.</title>
        <authorList>
            <person name="Di Palma F."/>
            <person name="Alfoldi J."/>
            <person name="Johnson J."/>
            <person name="Berlin A."/>
            <person name="Gnerre S."/>
            <person name="Jaffe D."/>
            <person name="MacCallum I."/>
            <person name="Young S."/>
            <person name="Walker B.J."/>
            <person name="Lander E."/>
            <person name="Lindblad-Toh K."/>
        </authorList>
    </citation>
    <scope>NUCLEOTIDE SEQUENCE [LARGE SCALE GENOMIC DNA]</scope>
    <source>
        <strain evidence="10">Wild caught</strain>
    </source>
</reference>
<dbReference type="SUPFAM" id="SSF50494">
    <property type="entry name" value="Trypsin-like serine proteases"/>
    <property type="match status" value="1"/>
</dbReference>
<dbReference type="InterPro" id="IPR018114">
    <property type="entry name" value="TRYPSIN_HIS"/>
</dbReference>
<evidence type="ECO:0000259" key="7">
    <source>
        <dbReference type="PROSITE" id="PS50240"/>
    </source>
</evidence>
<sequence>MQGHKQSELQYLPENERPLNPAAVPRTRTNTPKAMISRRKQMTIGIVVVVVAALVVAAVLIKVALDTYYFFCTKSFKFIPLQSKCDGTVDCQDAEDEKQCVMSINFTIFVLVQITSPNSILQVYSPRSQMFRMVCYDNWNDKLAKIACDQLGYSKNPVSTSVVISSNLGTQNFSVVNPSKGNNPAKIQSVLEDGSCVSGATVSLTCSDCGHITTDRIVGGTDTQIESWPWQVSLQYNEQHTCGGIIINPRWIVTAAHCFPSEYDQTDHWKVIAGISILSSSNGVPVAKVYTNGLYDSIRNDNDIALIKLKLPLTFSDSIKPACLPNYKQTLVAGSRLWVTGWGYTKENGSLGVISNQLQEAELSFIDLEVCNSNTIYGGQITKNMLCAGYLKGGTDACQQGDSGGPLVYNNNKQWQLVGIVSWGSGCARKNKPGVYCNVEKFLDWIYYVMQASL</sequence>